<evidence type="ECO:0000313" key="2">
    <source>
        <dbReference type="EMBL" id="KAG0266719.1"/>
    </source>
</evidence>
<reference evidence="2" key="1">
    <citation type="journal article" date="2020" name="Fungal Divers.">
        <title>Resolving the Mortierellaceae phylogeny through synthesis of multi-gene phylogenetics and phylogenomics.</title>
        <authorList>
            <person name="Vandepol N."/>
            <person name="Liber J."/>
            <person name="Desiro A."/>
            <person name="Na H."/>
            <person name="Kennedy M."/>
            <person name="Barry K."/>
            <person name="Grigoriev I.V."/>
            <person name="Miller A.N."/>
            <person name="O'Donnell K."/>
            <person name="Stajich J.E."/>
            <person name="Bonito G."/>
        </authorList>
    </citation>
    <scope>NUCLEOTIDE SEQUENCE</scope>
    <source>
        <strain evidence="2">NRRL 28262</strain>
    </source>
</reference>
<feature type="chain" id="PRO_5042026887" evidence="1">
    <location>
        <begin position="29"/>
        <end position="87"/>
    </location>
</feature>
<gene>
    <name evidence="2" type="ORF">BGZ95_003010</name>
</gene>
<sequence length="87" mass="9575">MSMSFKPTLMMLLALVVLLVVAVVQTEAVTVPIWCVCGNTEHTRLLCSFGGNWDGGSCGMITTRAYENFIAICKNDKSYKGTPHCWN</sequence>
<organism evidence="2 3">
    <name type="scientific">Linnemannia exigua</name>
    <dbReference type="NCBI Taxonomy" id="604196"/>
    <lineage>
        <taxon>Eukaryota</taxon>
        <taxon>Fungi</taxon>
        <taxon>Fungi incertae sedis</taxon>
        <taxon>Mucoromycota</taxon>
        <taxon>Mortierellomycotina</taxon>
        <taxon>Mortierellomycetes</taxon>
        <taxon>Mortierellales</taxon>
        <taxon>Mortierellaceae</taxon>
        <taxon>Linnemannia</taxon>
    </lineage>
</organism>
<comment type="caution">
    <text evidence="2">The sequence shown here is derived from an EMBL/GenBank/DDBJ whole genome shotgun (WGS) entry which is preliminary data.</text>
</comment>
<name>A0AAD4D6X0_9FUNG</name>
<accession>A0AAD4D6X0</accession>
<keyword evidence="1" id="KW-0732">Signal</keyword>
<proteinExistence type="predicted"/>
<dbReference type="AlphaFoldDB" id="A0AAD4D6X0"/>
<protein>
    <submittedName>
        <fullName evidence="2">Uncharacterized protein</fullName>
    </submittedName>
</protein>
<dbReference type="Proteomes" id="UP001194580">
    <property type="component" value="Unassembled WGS sequence"/>
</dbReference>
<dbReference type="EMBL" id="JAAAIL010001664">
    <property type="protein sequence ID" value="KAG0266719.1"/>
    <property type="molecule type" value="Genomic_DNA"/>
</dbReference>
<feature type="signal peptide" evidence="1">
    <location>
        <begin position="1"/>
        <end position="28"/>
    </location>
</feature>
<evidence type="ECO:0000256" key="1">
    <source>
        <dbReference type="SAM" id="SignalP"/>
    </source>
</evidence>
<keyword evidence="3" id="KW-1185">Reference proteome</keyword>
<evidence type="ECO:0000313" key="3">
    <source>
        <dbReference type="Proteomes" id="UP001194580"/>
    </source>
</evidence>